<dbReference type="Proteomes" id="UP001291623">
    <property type="component" value="Unassembled WGS sequence"/>
</dbReference>
<dbReference type="GO" id="GO:0016887">
    <property type="term" value="F:ATP hydrolysis activity"/>
    <property type="evidence" value="ECO:0007669"/>
    <property type="project" value="InterPro"/>
</dbReference>
<keyword evidence="2" id="KW-0507">mRNA processing</keyword>
<dbReference type="EC" id="3.6.4.13" evidence="1"/>
<dbReference type="PANTHER" id="PTHR18934">
    <property type="entry name" value="ATP-DEPENDENT RNA HELICASE"/>
    <property type="match status" value="1"/>
</dbReference>
<evidence type="ECO:0000256" key="1">
    <source>
        <dbReference type="ARBA" id="ARBA00012552"/>
    </source>
</evidence>
<sequence>MDLDAAGRMNPLAEQEAWEEHQIAKATLKFRSKNRKPRSEEYKFMFEDQIEFIKAAVIDDVNVDQEPPTESIEKPMAKSAYQKLQEDRKTLPIYSYRDDLLQAINDYQVLVIVGETGSGKTTQIPQYLHEVGYTKRGKIGCIQPRLVAAMSVAVHVSQEMGVKLGNEVGYSIRFEDCTYEKTVLKDMTVGMLLQEFLGEPDLSSYSVIMVDEAHDMTLSTGILFGLVKDIARFRPDLKFFISSATLDAEKFGDNFDCAPIFKIPGRRFPVEIHYTKAPEADYMDAAVVTALQIDATQSPGDILIFLTGQEEIETAEKIIKHWIRDPMLSKMIVASNKYKCSDEIISIAAILSVGNSIFYRPKDKQVHADNVRINFHTGNMGDHIALLKVRSMKRARDIRDQLEGLLERVEIELTSNVNDLEAIKKSITSGFFP</sequence>
<dbReference type="GO" id="GO:0003723">
    <property type="term" value="F:RNA binding"/>
    <property type="evidence" value="ECO:0007669"/>
    <property type="project" value="TreeGrafter"/>
</dbReference>
<dbReference type="InterPro" id="IPR027417">
    <property type="entry name" value="P-loop_NTPase"/>
</dbReference>
<comment type="caution">
    <text evidence="9">The sequence shown here is derived from an EMBL/GenBank/DDBJ whole genome shotgun (WGS) entry which is preliminary data.</text>
</comment>
<evidence type="ECO:0000313" key="10">
    <source>
        <dbReference type="Proteomes" id="UP001291623"/>
    </source>
</evidence>
<dbReference type="AlphaFoldDB" id="A0AAE1VG72"/>
<keyword evidence="10" id="KW-1185">Reference proteome</keyword>
<evidence type="ECO:0000256" key="6">
    <source>
        <dbReference type="ARBA" id="ARBA00022840"/>
    </source>
</evidence>
<name>A0AAE1VG72_9SOLA</name>
<dbReference type="SMART" id="SM00487">
    <property type="entry name" value="DEXDc"/>
    <property type="match status" value="1"/>
</dbReference>
<dbReference type="GO" id="GO:0071013">
    <property type="term" value="C:catalytic step 2 spliceosome"/>
    <property type="evidence" value="ECO:0007669"/>
    <property type="project" value="TreeGrafter"/>
</dbReference>
<organism evidence="9 10">
    <name type="scientific">Anisodus tanguticus</name>
    <dbReference type="NCBI Taxonomy" id="243964"/>
    <lineage>
        <taxon>Eukaryota</taxon>
        <taxon>Viridiplantae</taxon>
        <taxon>Streptophyta</taxon>
        <taxon>Embryophyta</taxon>
        <taxon>Tracheophyta</taxon>
        <taxon>Spermatophyta</taxon>
        <taxon>Magnoliopsida</taxon>
        <taxon>eudicotyledons</taxon>
        <taxon>Gunneridae</taxon>
        <taxon>Pentapetalae</taxon>
        <taxon>asterids</taxon>
        <taxon>lamiids</taxon>
        <taxon>Solanales</taxon>
        <taxon>Solanaceae</taxon>
        <taxon>Solanoideae</taxon>
        <taxon>Hyoscyameae</taxon>
        <taxon>Anisodus</taxon>
    </lineage>
</organism>
<dbReference type="InterPro" id="IPR007502">
    <property type="entry name" value="Helicase-assoc_dom"/>
</dbReference>
<reference evidence="9" key="1">
    <citation type="submission" date="2023-12" db="EMBL/GenBank/DDBJ databases">
        <title>Genome assembly of Anisodus tanguticus.</title>
        <authorList>
            <person name="Wang Y.-J."/>
        </authorList>
    </citation>
    <scope>NUCLEOTIDE SEQUENCE</scope>
    <source>
        <strain evidence="9">KB-2021</strain>
        <tissue evidence="9">Leaf</tissue>
    </source>
</reference>
<dbReference type="InterPro" id="IPR049945">
    <property type="entry name" value="AAA_22"/>
</dbReference>
<keyword evidence="5" id="KW-0347">Helicase</keyword>
<evidence type="ECO:0000256" key="4">
    <source>
        <dbReference type="ARBA" id="ARBA00022801"/>
    </source>
</evidence>
<dbReference type="SUPFAM" id="SSF52540">
    <property type="entry name" value="P-loop containing nucleoside triphosphate hydrolases"/>
    <property type="match status" value="1"/>
</dbReference>
<gene>
    <name evidence="9" type="ORF">RND71_021519</name>
</gene>
<evidence type="ECO:0000256" key="2">
    <source>
        <dbReference type="ARBA" id="ARBA00022664"/>
    </source>
</evidence>
<dbReference type="GO" id="GO:0006397">
    <property type="term" value="P:mRNA processing"/>
    <property type="evidence" value="ECO:0007669"/>
    <property type="project" value="UniProtKB-KW"/>
</dbReference>
<evidence type="ECO:0000259" key="8">
    <source>
        <dbReference type="PROSITE" id="PS51192"/>
    </source>
</evidence>
<keyword evidence="3" id="KW-0547">Nucleotide-binding</keyword>
<keyword evidence="6" id="KW-0067">ATP-binding</keyword>
<dbReference type="Pfam" id="PF21010">
    <property type="entry name" value="HA2_C"/>
    <property type="match status" value="1"/>
</dbReference>
<keyword evidence="4" id="KW-0378">Hydrolase</keyword>
<evidence type="ECO:0000256" key="7">
    <source>
        <dbReference type="ARBA" id="ARBA00047984"/>
    </source>
</evidence>
<dbReference type="SMART" id="SM00847">
    <property type="entry name" value="HA2"/>
    <property type="match status" value="1"/>
</dbReference>
<proteinExistence type="predicted"/>
<evidence type="ECO:0000256" key="5">
    <source>
        <dbReference type="ARBA" id="ARBA00022806"/>
    </source>
</evidence>
<comment type="catalytic activity">
    <reaction evidence="7">
        <text>ATP + H2O = ADP + phosphate + H(+)</text>
        <dbReference type="Rhea" id="RHEA:13065"/>
        <dbReference type="ChEBI" id="CHEBI:15377"/>
        <dbReference type="ChEBI" id="CHEBI:15378"/>
        <dbReference type="ChEBI" id="CHEBI:30616"/>
        <dbReference type="ChEBI" id="CHEBI:43474"/>
        <dbReference type="ChEBI" id="CHEBI:456216"/>
        <dbReference type="EC" id="3.6.4.13"/>
    </reaction>
</comment>
<feature type="domain" description="Helicase ATP-binding" evidence="8">
    <location>
        <begin position="101"/>
        <end position="264"/>
    </location>
</feature>
<accession>A0AAE1VG72</accession>
<dbReference type="GO" id="GO:0005524">
    <property type="term" value="F:ATP binding"/>
    <property type="evidence" value="ECO:0007669"/>
    <property type="project" value="UniProtKB-KW"/>
</dbReference>
<protein>
    <recommendedName>
        <fullName evidence="1">RNA helicase</fullName>
        <ecNumber evidence="1">3.6.4.13</ecNumber>
    </recommendedName>
</protein>
<dbReference type="FunFam" id="3.40.50.300:FF:000615">
    <property type="entry name" value="pre-mRNA-splicing factor ATP-dependent RNA helicase DEAH7"/>
    <property type="match status" value="1"/>
</dbReference>
<dbReference type="EMBL" id="JAVYJV010000011">
    <property type="protein sequence ID" value="KAK4359290.1"/>
    <property type="molecule type" value="Genomic_DNA"/>
</dbReference>
<dbReference type="PROSITE" id="PS51192">
    <property type="entry name" value="HELICASE_ATP_BIND_1"/>
    <property type="match status" value="1"/>
</dbReference>
<dbReference type="Pfam" id="PF13401">
    <property type="entry name" value="AAA_22"/>
    <property type="match status" value="1"/>
</dbReference>
<evidence type="ECO:0000313" key="9">
    <source>
        <dbReference type="EMBL" id="KAK4359290.1"/>
    </source>
</evidence>
<dbReference type="InterPro" id="IPR014001">
    <property type="entry name" value="Helicase_ATP-bd"/>
</dbReference>
<evidence type="ECO:0000256" key="3">
    <source>
        <dbReference type="ARBA" id="ARBA00022741"/>
    </source>
</evidence>
<dbReference type="GO" id="GO:0003724">
    <property type="term" value="F:RNA helicase activity"/>
    <property type="evidence" value="ECO:0007669"/>
    <property type="project" value="UniProtKB-EC"/>
</dbReference>
<dbReference type="Gene3D" id="3.40.50.300">
    <property type="entry name" value="P-loop containing nucleotide triphosphate hydrolases"/>
    <property type="match status" value="2"/>
</dbReference>
<dbReference type="PANTHER" id="PTHR18934:SF83">
    <property type="entry name" value="PRE-MRNA-SPLICING FACTOR ATP-DEPENDENT RNA HELICASE DHX16"/>
    <property type="match status" value="1"/>
</dbReference>